<comment type="caution">
    <text evidence="1">The sequence shown here is derived from an EMBL/GenBank/DDBJ whole genome shotgun (WGS) entry which is preliminary data.</text>
</comment>
<accession>A0ABQ2XXV7</accession>
<evidence type="ECO:0000313" key="1">
    <source>
        <dbReference type="EMBL" id="GGX38601.1"/>
    </source>
</evidence>
<reference evidence="2" key="1">
    <citation type="journal article" date="2019" name="Int. J. Syst. Evol. Microbiol.">
        <title>The Global Catalogue of Microorganisms (GCM) 10K type strain sequencing project: providing services to taxonomists for standard genome sequencing and annotation.</title>
        <authorList>
            <consortium name="The Broad Institute Genomics Platform"/>
            <consortium name="The Broad Institute Genome Sequencing Center for Infectious Disease"/>
            <person name="Wu L."/>
            <person name="Ma J."/>
        </authorList>
    </citation>
    <scope>NUCLEOTIDE SEQUENCE [LARGE SCALE GENOMIC DNA]</scope>
    <source>
        <strain evidence="2">KCTC 23917</strain>
    </source>
</reference>
<dbReference type="EMBL" id="BMYU01000003">
    <property type="protein sequence ID" value="GGX38601.1"/>
    <property type="molecule type" value="Genomic_DNA"/>
</dbReference>
<protein>
    <submittedName>
        <fullName evidence="1">Uncharacterized protein</fullName>
    </submittedName>
</protein>
<dbReference type="Proteomes" id="UP000653343">
    <property type="component" value="Unassembled WGS sequence"/>
</dbReference>
<organism evidence="1 2">
    <name type="scientific">Undibacterium squillarum</name>
    <dbReference type="NCBI Taxonomy" id="1131567"/>
    <lineage>
        <taxon>Bacteria</taxon>
        <taxon>Pseudomonadati</taxon>
        <taxon>Pseudomonadota</taxon>
        <taxon>Betaproteobacteria</taxon>
        <taxon>Burkholderiales</taxon>
        <taxon>Oxalobacteraceae</taxon>
        <taxon>Undibacterium</taxon>
    </lineage>
</organism>
<dbReference type="RefSeq" id="WP_189356556.1">
    <property type="nucleotide sequence ID" value="NZ_BMYU01000003.1"/>
</dbReference>
<name>A0ABQ2XXV7_9BURK</name>
<proteinExistence type="predicted"/>
<evidence type="ECO:0000313" key="2">
    <source>
        <dbReference type="Proteomes" id="UP000653343"/>
    </source>
</evidence>
<keyword evidence="2" id="KW-1185">Reference proteome</keyword>
<sequence length="99" mass="11738">MSYIRFSYLYRDAGNNKNFGSVIFANRHQHTQETLRAAIQRKLIDNLYFDAIVWQIPTLHFAEHDPELDHGWHEFDDVSVVDHLTELKPNRDIEDLCQP</sequence>
<gene>
    <name evidence="1" type="ORF">GCM10010946_16100</name>
</gene>